<dbReference type="EMBL" id="JBJURJ010000017">
    <property type="protein sequence ID" value="MFM9331291.1"/>
    <property type="molecule type" value="Genomic_DNA"/>
</dbReference>
<dbReference type="Proteomes" id="UP001631969">
    <property type="component" value="Unassembled WGS sequence"/>
</dbReference>
<gene>
    <name evidence="1" type="ORF">ACI1P1_23635</name>
</gene>
<name>A0ACC7P5R3_9BACL</name>
<sequence length="162" mass="18541">MRQFPTHIVAVYGVVENDQGEILLLKSRNRNVWMFPGGQVELGENLIDALVREAKEESSMDIAVHQLFSVASNTCTYPGYNGFGQIPPKVLIGFTCRYVGGEFRESDETTECQWVPKAEVLEHLTVPDLIEKYKTYLNFTGKVEYMEYVTKPQFEVKLQHMV</sequence>
<comment type="caution">
    <text evidence="1">The sequence shown here is derived from an EMBL/GenBank/DDBJ whole genome shotgun (WGS) entry which is preliminary data.</text>
</comment>
<keyword evidence="2" id="KW-1185">Reference proteome</keyword>
<evidence type="ECO:0000313" key="2">
    <source>
        <dbReference type="Proteomes" id="UP001631969"/>
    </source>
</evidence>
<proteinExistence type="predicted"/>
<protein>
    <submittedName>
        <fullName evidence="1">NUDIX hydrolase</fullName>
    </submittedName>
</protein>
<reference evidence="1" key="1">
    <citation type="submission" date="2024-12" db="EMBL/GenBank/DDBJ databases">
        <authorList>
            <person name="Wu N."/>
        </authorList>
    </citation>
    <scope>NUCLEOTIDE SEQUENCE</scope>
    <source>
        <strain evidence="1">P15</strain>
    </source>
</reference>
<organism evidence="1 2">
    <name type="scientific">Paenibacillus mesotrionivorans</name>
    <dbReference type="NCBI Taxonomy" id="3160968"/>
    <lineage>
        <taxon>Bacteria</taxon>
        <taxon>Bacillati</taxon>
        <taxon>Bacillota</taxon>
        <taxon>Bacilli</taxon>
        <taxon>Bacillales</taxon>
        <taxon>Paenibacillaceae</taxon>
        <taxon>Paenibacillus</taxon>
    </lineage>
</organism>
<accession>A0ACC7P5R3</accession>
<keyword evidence="1" id="KW-0378">Hydrolase</keyword>
<evidence type="ECO:0000313" key="1">
    <source>
        <dbReference type="EMBL" id="MFM9331291.1"/>
    </source>
</evidence>